<dbReference type="EMBL" id="HBEM01008745">
    <property type="protein sequence ID" value="CAD8441051.1"/>
    <property type="molecule type" value="Transcribed_RNA"/>
</dbReference>
<protein>
    <submittedName>
        <fullName evidence="2">Uncharacterized protein</fullName>
    </submittedName>
</protein>
<reference evidence="2" key="1">
    <citation type="submission" date="2021-01" db="EMBL/GenBank/DDBJ databases">
        <authorList>
            <person name="Corre E."/>
            <person name="Pelletier E."/>
            <person name="Niang G."/>
            <person name="Scheremetjew M."/>
            <person name="Finn R."/>
            <person name="Kale V."/>
            <person name="Holt S."/>
            <person name="Cochrane G."/>
            <person name="Meng A."/>
            <person name="Brown T."/>
            <person name="Cohen L."/>
        </authorList>
    </citation>
    <scope>NUCLEOTIDE SEQUENCE</scope>
    <source>
        <strain evidence="2">CCMP2058</strain>
    </source>
</reference>
<dbReference type="AlphaFoldDB" id="A0A7S0D4F7"/>
<organism evidence="2">
    <name type="scientific">Amorphochlora amoebiformis</name>
    <dbReference type="NCBI Taxonomy" id="1561963"/>
    <lineage>
        <taxon>Eukaryota</taxon>
        <taxon>Sar</taxon>
        <taxon>Rhizaria</taxon>
        <taxon>Cercozoa</taxon>
        <taxon>Chlorarachniophyceae</taxon>
        <taxon>Amorphochlora</taxon>
    </lineage>
</organism>
<accession>A0A7S0D4F7</accession>
<name>A0A7S0D4F7_9EUKA</name>
<evidence type="ECO:0000313" key="2">
    <source>
        <dbReference type="EMBL" id="CAD8441051.1"/>
    </source>
</evidence>
<gene>
    <name evidence="2" type="ORF">LAMO00422_LOCUS6101</name>
</gene>
<feature type="region of interest" description="Disordered" evidence="1">
    <location>
        <begin position="139"/>
        <end position="195"/>
    </location>
</feature>
<sequence>MPGFFFPPPPTPFPYPGLPPFYPYPMYPYAPYMTPYLSNSYYPSIPFQARGERVWKGRDSDESIGVREALESAMGKGQFMRLGDDHGWIPLGAALRAVGLHRTPWDVIHSGLSQSARIQLSSDQRYIRFRDWIRHGPHTLPAPDIHDPDNAHHIPRPGPPNQSDRPPSGRPGEGPGRVRPRGLGEGSVHDYETMY</sequence>
<evidence type="ECO:0000256" key="1">
    <source>
        <dbReference type="SAM" id="MobiDB-lite"/>
    </source>
</evidence>
<proteinExistence type="predicted"/>